<dbReference type="AlphaFoldDB" id="A2FXT1"/>
<dbReference type="InterPro" id="IPR002110">
    <property type="entry name" value="Ankyrin_rpt"/>
</dbReference>
<dbReference type="OrthoDB" id="19174at2759"/>
<keyword evidence="1" id="KW-0677">Repeat</keyword>
<dbReference type="EMBL" id="DS114120">
    <property type="protein sequence ID" value="EAX90292.1"/>
    <property type="molecule type" value="Genomic_DNA"/>
</dbReference>
<keyword evidence="4" id="KW-0175">Coiled coil</keyword>
<dbReference type="eggNOG" id="KOG4177">
    <property type="taxonomic scope" value="Eukaryota"/>
</dbReference>
<reference evidence="5" key="2">
    <citation type="journal article" date="2007" name="Science">
        <title>Draft genome sequence of the sexually transmitted pathogen Trichomonas vaginalis.</title>
        <authorList>
            <person name="Carlton J.M."/>
            <person name="Hirt R.P."/>
            <person name="Silva J.C."/>
            <person name="Delcher A.L."/>
            <person name="Schatz M."/>
            <person name="Zhao Q."/>
            <person name="Wortman J.R."/>
            <person name="Bidwell S.L."/>
            <person name="Alsmark U.C.M."/>
            <person name="Besteiro S."/>
            <person name="Sicheritz-Ponten T."/>
            <person name="Noel C.J."/>
            <person name="Dacks J.B."/>
            <person name="Foster P.G."/>
            <person name="Simillion C."/>
            <person name="Van de Peer Y."/>
            <person name="Miranda-Saavedra D."/>
            <person name="Barton G.J."/>
            <person name="Westrop G.D."/>
            <person name="Mueller S."/>
            <person name="Dessi D."/>
            <person name="Fiori P.L."/>
            <person name="Ren Q."/>
            <person name="Paulsen I."/>
            <person name="Zhang H."/>
            <person name="Bastida-Corcuera F.D."/>
            <person name="Simoes-Barbosa A."/>
            <person name="Brown M.T."/>
            <person name="Hayes R.D."/>
            <person name="Mukherjee M."/>
            <person name="Okumura C.Y."/>
            <person name="Schneider R."/>
            <person name="Smith A.J."/>
            <person name="Vanacova S."/>
            <person name="Villalvazo M."/>
            <person name="Haas B.J."/>
            <person name="Pertea M."/>
            <person name="Feldblyum T.V."/>
            <person name="Utterback T.R."/>
            <person name="Shu C.L."/>
            <person name="Osoegawa K."/>
            <person name="de Jong P.J."/>
            <person name="Hrdy I."/>
            <person name="Horvathova L."/>
            <person name="Zubacova Z."/>
            <person name="Dolezal P."/>
            <person name="Malik S.B."/>
            <person name="Logsdon J.M. Jr."/>
            <person name="Henze K."/>
            <person name="Gupta A."/>
            <person name="Wang C.C."/>
            <person name="Dunne R.L."/>
            <person name="Upcroft J.A."/>
            <person name="Upcroft P."/>
            <person name="White O."/>
            <person name="Salzberg S.L."/>
            <person name="Tang P."/>
            <person name="Chiu C.-H."/>
            <person name="Lee Y.-S."/>
            <person name="Embley T.M."/>
            <person name="Coombs G.H."/>
            <person name="Mottram J.C."/>
            <person name="Tachezy J."/>
            <person name="Fraser-Liggett C.M."/>
            <person name="Johnson P.J."/>
        </authorList>
    </citation>
    <scope>NUCLEOTIDE SEQUENCE [LARGE SCALE GENOMIC DNA]</scope>
    <source>
        <strain evidence="5">G3</strain>
    </source>
</reference>
<evidence type="ECO:0000256" key="4">
    <source>
        <dbReference type="SAM" id="Coils"/>
    </source>
</evidence>
<proteinExistence type="predicted"/>
<dbReference type="PANTHER" id="PTHR24188">
    <property type="entry name" value="ANKYRIN REPEAT PROTEIN"/>
    <property type="match status" value="1"/>
</dbReference>
<feature type="repeat" description="ANK" evidence="3">
    <location>
        <begin position="176"/>
        <end position="208"/>
    </location>
</feature>
<dbReference type="InterPro" id="IPR036770">
    <property type="entry name" value="Ankyrin_rpt-contain_sf"/>
</dbReference>
<dbReference type="RefSeq" id="XP_001303222.1">
    <property type="nucleotide sequence ID" value="XM_001303221.1"/>
</dbReference>
<evidence type="ECO:0000256" key="1">
    <source>
        <dbReference type="ARBA" id="ARBA00022737"/>
    </source>
</evidence>
<feature type="repeat" description="ANK" evidence="3">
    <location>
        <begin position="110"/>
        <end position="142"/>
    </location>
</feature>
<dbReference type="STRING" id="5722.A2FXT1"/>
<dbReference type="PROSITE" id="PS50088">
    <property type="entry name" value="ANK_REPEAT"/>
    <property type="match status" value="3"/>
</dbReference>
<reference evidence="5" key="1">
    <citation type="submission" date="2006-10" db="EMBL/GenBank/DDBJ databases">
        <authorList>
            <person name="Amadeo P."/>
            <person name="Zhao Q."/>
            <person name="Wortman J."/>
            <person name="Fraser-Liggett C."/>
            <person name="Carlton J."/>
        </authorList>
    </citation>
    <scope>NUCLEOTIDE SEQUENCE</scope>
    <source>
        <strain evidence="5">G3</strain>
    </source>
</reference>
<protein>
    <submittedName>
        <fullName evidence="5">Uncharacterized protein</fullName>
    </submittedName>
</protein>
<dbReference type="VEuPathDB" id="TrichDB:TVAG_272250"/>
<feature type="repeat" description="ANK" evidence="3">
    <location>
        <begin position="143"/>
        <end position="175"/>
    </location>
</feature>
<dbReference type="SUPFAM" id="SSF48403">
    <property type="entry name" value="Ankyrin repeat"/>
    <property type="match status" value="1"/>
</dbReference>
<dbReference type="InParanoid" id="A2FXT1"/>
<keyword evidence="6" id="KW-1185">Reference proteome</keyword>
<dbReference type="Pfam" id="PF12796">
    <property type="entry name" value="Ank_2"/>
    <property type="match status" value="1"/>
</dbReference>
<dbReference type="PANTHER" id="PTHR24188:SF29">
    <property type="entry name" value="GH09064P"/>
    <property type="match status" value="1"/>
</dbReference>
<feature type="coiled-coil region" evidence="4">
    <location>
        <begin position="20"/>
        <end position="54"/>
    </location>
</feature>
<sequence>MKFNIFDGIIDFINENNKQSLDSTEEIKRLQTEIKALQNQIQNASKETTTTRINESHNFSKEFLDKISSLKETKDFASVYKFFEELSSEGNREMISKACEEGLWKKTTDYENNVLHVASMEENLNLVKLLIECGCDKEAKDVFGYTPLIWASSFGHLEVVKYLISIGADKEAKDVFGYTPLIWASSFGHLEVVKYLISIGADKDAKSNDGKTALSYAKSNVRDFLISIGAK</sequence>
<dbReference type="SMART" id="SM00248">
    <property type="entry name" value="ANK"/>
    <property type="match status" value="3"/>
</dbReference>
<evidence type="ECO:0000256" key="2">
    <source>
        <dbReference type="ARBA" id="ARBA00023043"/>
    </source>
</evidence>
<dbReference type="VEuPathDB" id="TrichDB:TVAGG3_0085070"/>
<dbReference type="KEGG" id="tva:4747974"/>
<evidence type="ECO:0000256" key="3">
    <source>
        <dbReference type="PROSITE-ProRule" id="PRU00023"/>
    </source>
</evidence>
<name>A2FXT1_TRIV3</name>
<dbReference type="PROSITE" id="PS50297">
    <property type="entry name" value="ANK_REP_REGION"/>
    <property type="match status" value="3"/>
</dbReference>
<accession>A2FXT1</accession>
<dbReference type="Gene3D" id="1.25.40.20">
    <property type="entry name" value="Ankyrin repeat-containing domain"/>
    <property type="match status" value="1"/>
</dbReference>
<organism evidence="5 6">
    <name type="scientific">Trichomonas vaginalis (strain ATCC PRA-98 / G3)</name>
    <dbReference type="NCBI Taxonomy" id="412133"/>
    <lineage>
        <taxon>Eukaryota</taxon>
        <taxon>Metamonada</taxon>
        <taxon>Parabasalia</taxon>
        <taxon>Trichomonadida</taxon>
        <taxon>Trichomonadidae</taxon>
        <taxon>Trichomonas</taxon>
    </lineage>
</organism>
<dbReference type="PRINTS" id="PR01415">
    <property type="entry name" value="ANKYRIN"/>
</dbReference>
<dbReference type="Pfam" id="PF00023">
    <property type="entry name" value="Ank"/>
    <property type="match status" value="1"/>
</dbReference>
<evidence type="ECO:0000313" key="5">
    <source>
        <dbReference type="EMBL" id="EAX90292.1"/>
    </source>
</evidence>
<dbReference type="Proteomes" id="UP000001542">
    <property type="component" value="Unassembled WGS sequence"/>
</dbReference>
<dbReference type="SMR" id="A2FXT1"/>
<gene>
    <name evidence="5" type="ORF">TVAG_272250</name>
</gene>
<keyword evidence="2 3" id="KW-0040">ANK repeat</keyword>
<evidence type="ECO:0000313" key="6">
    <source>
        <dbReference type="Proteomes" id="UP000001542"/>
    </source>
</evidence>